<dbReference type="EMBL" id="WIXE01024159">
    <property type="protein sequence ID" value="KAK5965856.1"/>
    <property type="molecule type" value="Genomic_DNA"/>
</dbReference>
<evidence type="ECO:0000313" key="3">
    <source>
        <dbReference type="Proteomes" id="UP001331761"/>
    </source>
</evidence>
<evidence type="ECO:0000313" key="2">
    <source>
        <dbReference type="EMBL" id="KAK5965856.1"/>
    </source>
</evidence>
<gene>
    <name evidence="2" type="ORF">GCK32_002522</name>
</gene>
<name>A0AAN8EQ96_TRICO</name>
<evidence type="ECO:0000256" key="1">
    <source>
        <dbReference type="SAM" id="SignalP"/>
    </source>
</evidence>
<reference evidence="2 3" key="1">
    <citation type="submission" date="2019-10" db="EMBL/GenBank/DDBJ databases">
        <title>Assembly and Annotation for the nematode Trichostrongylus colubriformis.</title>
        <authorList>
            <person name="Martin J."/>
        </authorList>
    </citation>
    <scope>NUCLEOTIDE SEQUENCE [LARGE SCALE GENOMIC DNA]</scope>
    <source>
        <strain evidence="2">G859</strain>
        <tissue evidence="2">Whole worm</tissue>
    </source>
</reference>
<sequence length="83" mass="9090">MYVLYAVILILAASNVFAVPSPLQKYENAHGRSLRSKRQFGFSPFGMGGYGRPYGMMGGYGRPYGGMGGYGYRPYGMMGGWGR</sequence>
<protein>
    <submittedName>
        <fullName evidence="2">Uncharacterized protein</fullName>
    </submittedName>
</protein>
<accession>A0AAN8EQ96</accession>
<organism evidence="2 3">
    <name type="scientific">Trichostrongylus colubriformis</name>
    <name type="common">Black scour worm</name>
    <dbReference type="NCBI Taxonomy" id="6319"/>
    <lineage>
        <taxon>Eukaryota</taxon>
        <taxon>Metazoa</taxon>
        <taxon>Ecdysozoa</taxon>
        <taxon>Nematoda</taxon>
        <taxon>Chromadorea</taxon>
        <taxon>Rhabditida</taxon>
        <taxon>Rhabditina</taxon>
        <taxon>Rhabditomorpha</taxon>
        <taxon>Strongyloidea</taxon>
        <taxon>Trichostrongylidae</taxon>
        <taxon>Trichostrongylus</taxon>
    </lineage>
</organism>
<keyword evidence="3" id="KW-1185">Reference proteome</keyword>
<comment type="caution">
    <text evidence="2">The sequence shown here is derived from an EMBL/GenBank/DDBJ whole genome shotgun (WGS) entry which is preliminary data.</text>
</comment>
<dbReference type="AlphaFoldDB" id="A0AAN8EQ96"/>
<keyword evidence="1" id="KW-0732">Signal</keyword>
<feature type="signal peptide" evidence="1">
    <location>
        <begin position="1"/>
        <end position="18"/>
    </location>
</feature>
<proteinExistence type="predicted"/>
<dbReference type="Proteomes" id="UP001331761">
    <property type="component" value="Unassembled WGS sequence"/>
</dbReference>
<feature type="chain" id="PRO_5042879252" evidence="1">
    <location>
        <begin position="19"/>
        <end position="83"/>
    </location>
</feature>